<dbReference type="AlphaFoldDB" id="A0A2I0JY05"/>
<name>A0A2I0JY05_PUNGR</name>
<feature type="region of interest" description="Disordered" evidence="1">
    <location>
        <begin position="1"/>
        <end position="29"/>
    </location>
</feature>
<sequence length="103" mass="11234">MAEIESKEGAGNPNRGKRAPTTPIGGDGCDRGFTVGIERIPNLRVLPVSRVWASTPVTIPDWGHRGPTPIGIVGAFRSFDYVQINEIFDAVLILLSNQKHVHF</sequence>
<organism evidence="2 3">
    <name type="scientific">Punica granatum</name>
    <name type="common">Pomegranate</name>
    <dbReference type="NCBI Taxonomy" id="22663"/>
    <lineage>
        <taxon>Eukaryota</taxon>
        <taxon>Viridiplantae</taxon>
        <taxon>Streptophyta</taxon>
        <taxon>Embryophyta</taxon>
        <taxon>Tracheophyta</taxon>
        <taxon>Spermatophyta</taxon>
        <taxon>Magnoliopsida</taxon>
        <taxon>eudicotyledons</taxon>
        <taxon>Gunneridae</taxon>
        <taxon>Pentapetalae</taxon>
        <taxon>rosids</taxon>
        <taxon>malvids</taxon>
        <taxon>Myrtales</taxon>
        <taxon>Lythraceae</taxon>
        <taxon>Punica</taxon>
    </lineage>
</organism>
<proteinExistence type="predicted"/>
<dbReference type="Proteomes" id="UP000233551">
    <property type="component" value="Unassembled WGS sequence"/>
</dbReference>
<evidence type="ECO:0000313" key="3">
    <source>
        <dbReference type="Proteomes" id="UP000233551"/>
    </source>
</evidence>
<evidence type="ECO:0000256" key="1">
    <source>
        <dbReference type="SAM" id="MobiDB-lite"/>
    </source>
</evidence>
<reference evidence="2 3" key="1">
    <citation type="submission" date="2017-11" db="EMBL/GenBank/DDBJ databases">
        <title>De-novo sequencing of pomegranate (Punica granatum L.) genome.</title>
        <authorList>
            <person name="Akparov Z."/>
            <person name="Amiraslanov A."/>
            <person name="Hajiyeva S."/>
            <person name="Abbasov M."/>
            <person name="Kaur K."/>
            <person name="Hamwieh A."/>
            <person name="Solovyev V."/>
            <person name="Salamov A."/>
            <person name="Braich B."/>
            <person name="Kosarev P."/>
            <person name="Mahmoud A."/>
            <person name="Hajiyev E."/>
            <person name="Babayeva S."/>
            <person name="Izzatullayeva V."/>
            <person name="Mammadov A."/>
            <person name="Mammadov A."/>
            <person name="Sharifova S."/>
            <person name="Ojaghi J."/>
            <person name="Eynullazada K."/>
            <person name="Bayramov B."/>
            <person name="Abdulazimova A."/>
            <person name="Shahmuradov I."/>
        </authorList>
    </citation>
    <scope>NUCLEOTIDE SEQUENCE [LARGE SCALE GENOMIC DNA]</scope>
    <source>
        <strain evidence="3">cv. AG2017</strain>
        <tissue evidence="2">Leaf</tissue>
    </source>
</reference>
<dbReference type="EMBL" id="PGOL01001064">
    <property type="protein sequence ID" value="PKI61214.1"/>
    <property type="molecule type" value="Genomic_DNA"/>
</dbReference>
<keyword evidence="3" id="KW-1185">Reference proteome</keyword>
<evidence type="ECO:0000313" key="2">
    <source>
        <dbReference type="EMBL" id="PKI61214.1"/>
    </source>
</evidence>
<gene>
    <name evidence="2" type="ORF">CRG98_018362</name>
</gene>
<protein>
    <submittedName>
        <fullName evidence="2">Uncharacterized protein</fullName>
    </submittedName>
</protein>
<comment type="caution">
    <text evidence="2">The sequence shown here is derived from an EMBL/GenBank/DDBJ whole genome shotgun (WGS) entry which is preliminary data.</text>
</comment>
<accession>A0A2I0JY05</accession>